<dbReference type="Proteomes" id="UP000271700">
    <property type="component" value="Unassembled WGS sequence"/>
</dbReference>
<organism evidence="1 2">
    <name type="scientific">Ruegeria conchae</name>
    <dbReference type="NCBI Taxonomy" id="981384"/>
    <lineage>
        <taxon>Bacteria</taxon>
        <taxon>Pseudomonadati</taxon>
        <taxon>Pseudomonadota</taxon>
        <taxon>Alphaproteobacteria</taxon>
        <taxon>Rhodobacterales</taxon>
        <taxon>Roseobacteraceae</taxon>
        <taxon>Ruegeria</taxon>
    </lineage>
</organism>
<comment type="caution">
    <text evidence="1">The sequence shown here is derived from an EMBL/GenBank/DDBJ whole genome shotgun (WGS) entry which is preliminary data.</text>
</comment>
<dbReference type="AlphaFoldDB" id="A0A497ZHB0"/>
<sequence length="72" mass="8078">MKRAKRIYSHIQMIGTDNSFSFDSSLFANEKPITVGSTRKFELFGSSIPEDLVGSAKNQERLNEVEIKKLAA</sequence>
<protein>
    <submittedName>
        <fullName evidence="1">Uncharacterized protein</fullName>
    </submittedName>
</protein>
<gene>
    <name evidence="1" type="ORF">CLV75_1678</name>
</gene>
<proteinExistence type="predicted"/>
<evidence type="ECO:0000313" key="2">
    <source>
        <dbReference type="Proteomes" id="UP000271700"/>
    </source>
</evidence>
<dbReference type="EMBL" id="RCCT01000002">
    <property type="protein sequence ID" value="RLK08011.1"/>
    <property type="molecule type" value="Genomic_DNA"/>
</dbReference>
<name>A0A497ZHB0_9RHOB</name>
<reference evidence="1 2" key="1">
    <citation type="submission" date="2018-10" db="EMBL/GenBank/DDBJ databases">
        <title>Genomic Encyclopedia of Archaeal and Bacterial Type Strains, Phase II (KMG-II): from individual species to whole genera.</title>
        <authorList>
            <person name="Goeker M."/>
        </authorList>
    </citation>
    <scope>NUCLEOTIDE SEQUENCE [LARGE SCALE GENOMIC DNA]</scope>
    <source>
        <strain evidence="1 2">DSM 29317</strain>
    </source>
</reference>
<accession>A0A497ZHB0</accession>
<keyword evidence="2" id="KW-1185">Reference proteome</keyword>
<evidence type="ECO:0000313" key="1">
    <source>
        <dbReference type="EMBL" id="RLK08011.1"/>
    </source>
</evidence>